<feature type="non-terminal residue" evidence="1">
    <location>
        <position position="1"/>
    </location>
</feature>
<proteinExistence type="predicted"/>
<organism evidence="1 2">
    <name type="scientific">Zalaria obscura</name>
    <dbReference type="NCBI Taxonomy" id="2024903"/>
    <lineage>
        <taxon>Eukaryota</taxon>
        <taxon>Fungi</taxon>
        <taxon>Dikarya</taxon>
        <taxon>Ascomycota</taxon>
        <taxon>Pezizomycotina</taxon>
        <taxon>Dothideomycetes</taxon>
        <taxon>Dothideomycetidae</taxon>
        <taxon>Dothideales</taxon>
        <taxon>Zalariaceae</taxon>
        <taxon>Zalaria</taxon>
    </lineage>
</organism>
<name>A0ACC3SAE3_9PEZI</name>
<keyword evidence="2" id="KW-1185">Reference proteome</keyword>
<protein>
    <submittedName>
        <fullName evidence="1">Uncharacterized protein</fullName>
    </submittedName>
</protein>
<gene>
    <name evidence="1" type="ORF">M8818_005147</name>
</gene>
<dbReference type="EMBL" id="JAMKPW020000027">
    <property type="protein sequence ID" value="KAK8204418.1"/>
    <property type="molecule type" value="Genomic_DNA"/>
</dbReference>
<reference evidence="1" key="1">
    <citation type="submission" date="2024-02" db="EMBL/GenBank/DDBJ databases">
        <title>Metagenome Assembled Genome of Zalaria obscura JY119.</title>
        <authorList>
            <person name="Vighnesh L."/>
            <person name="Jagadeeshwari U."/>
            <person name="Venkata Ramana C."/>
            <person name="Sasikala C."/>
        </authorList>
    </citation>
    <scope>NUCLEOTIDE SEQUENCE</scope>
    <source>
        <strain evidence="1">JY119</strain>
    </source>
</reference>
<evidence type="ECO:0000313" key="2">
    <source>
        <dbReference type="Proteomes" id="UP001320706"/>
    </source>
</evidence>
<comment type="caution">
    <text evidence="1">The sequence shown here is derived from an EMBL/GenBank/DDBJ whole genome shotgun (WGS) entry which is preliminary data.</text>
</comment>
<dbReference type="Proteomes" id="UP001320706">
    <property type="component" value="Unassembled WGS sequence"/>
</dbReference>
<sequence length="62" mass="7068">VEELSTSPIPYIPLYAKMPRTAHVVEERNTSTDTAHTATLTESRLRAYAHRLRAHHPFVVVE</sequence>
<accession>A0ACC3SAE3</accession>
<evidence type="ECO:0000313" key="1">
    <source>
        <dbReference type="EMBL" id="KAK8204418.1"/>
    </source>
</evidence>